<evidence type="ECO:0000313" key="2">
    <source>
        <dbReference type="Proteomes" id="UP000295252"/>
    </source>
</evidence>
<evidence type="ECO:0008006" key="3">
    <source>
        <dbReference type="Google" id="ProtNLM"/>
    </source>
</evidence>
<gene>
    <name evidence="1" type="ORF">GSCOC_T00002341001</name>
</gene>
<dbReference type="SUPFAM" id="SSF50978">
    <property type="entry name" value="WD40 repeat-like"/>
    <property type="match status" value="1"/>
</dbReference>
<dbReference type="STRING" id="49390.A0A068VIL1"/>
<keyword evidence="2" id="KW-1185">Reference proteome</keyword>
<dbReference type="Gramene" id="CDP19513">
    <property type="protein sequence ID" value="CDP19513"/>
    <property type="gene ID" value="GSCOC_T00002341001"/>
</dbReference>
<dbReference type="GO" id="GO:0034066">
    <property type="term" value="C:Ric1-Rgp1 guanyl-nucleotide exchange factor complex"/>
    <property type="evidence" value="ECO:0007669"/>
    <property type="project" value="InterPro"/>
</dbReference>
<dbReference type="EMBL" id="HG739608">
    <property type="protein sequence ID" value="CDP19513.1"/>
    <property type="molecule type" value="Genomic_DNA"/>
</dbReference>
<dbReference type="PhylomeDB" id="A0A068VIL1"/>
<dbReference type="InParanoid" id="A0A068VIL1"/>
<evidence type="ECO:0000313" key="1">
    <source>
        <dbReference type="EMBL" id="CDP19513.1"/>
    </source>
</evidence>
<dbReference type="GO" id="GO:0042147">
    <property type="term" value="P:retrograde transport, endosome to Golgi"/>
    <property type="evidence" value="ECO:0007669"/>
    <property type="project" value="TreeGrafter"/>
</dbReference>
<dbReference type="InterPro" id="IPR036322">
    <property type="entry name" value="WD40_repeat_dom_sf"/>
</dbReference>
<dbReference type="PANTHER" id="PTHR22746">
    <property type="entry name" value="RAB6A-GEF COMPLEX PARTNER PROTEIN 1"/>
    <property type="match status" value="1"/>
</dbReference>
<dbReference type="GO" id="GO:0005829">
    <property type="term" value="C:cytosol"/>
    <property type="evidence" value="ECO:0007669"/>
    <property type="project" value="TreeGrafter"/>
</dbReference>
<dbReference type="GO" id="GO:0000139">
    <property type="term" value="C:Golgi membrane"/>
    <property type="evidence" value="ECO:0007669"/>
    <property type="project" value="TreeGrafter"/>
</dbReference>
<accession>A0A068VIL1</accession>
<organism evidence="1 2">
    <name type="scientific">Coffea canephora</name>
    <name type="common">Robusta coffee</name>
    <dbReference type="NCBI Taxonomy" id="49390"/>
    <lineage>
        <taxon>Eukaryota</taxon>
        <taxon>Viridiplantae</taxon>
        <taxon>Streptophyta</taxon>
        <taxon>Embryophyta</taxon>
        <taxon>Tracheophyta</taxon>
        <taxon>Spermatophyta</taxon>
        <taxon>Magnoliopsida</taxon>
        <taxon>eudicotyledons</taxon>
        <taxon>Gunneridae</taxon>
        <taxon>Pentapetalae</taxon>
        <taxon>asterids</taxon>
        <taxon>lamiids</taxon>
        <taxon>Gentianales</taxon>
        <taxon>Rubiaceae</taxon>
        <taxon>Ixoroideae</taxon>
        <taxon>Gardenieae complex</taxon>
        <taxon>Bertiereae - Coffeeae clade</taxon>
        <taxon>Coffeeae</taxon>
        <taxon>Coffea</taxon>
    </lineage>
</organism>
<dbReference type="GO" id="GO:0006886">
    <property type="term" value="P:intracellular protein transport"/>
    <property type="evidence" value="ECO:0007669"/>
    <property type="project" value="InterPro"/>
</dbReference>
<name>A0A068VIL1_COFCA</name>
<protein>
    <recommendedName>
        <fullName evidence="3">Anaphase-promoting complex subunit 4 WD40 domain-containing protein</fullName>
    </recommendedName>
</protein>
<dbReference type="AlphaFoldDB" id="A0A068VIL1"/>
<sequence length="228" mass="24782">MTLSNIICDNKHMIVGLSDGSLYNISWKKDFCGVVDLDISLSDGSGADKLSHSLDNGLPSNGAQGVSLPMNYMRKKSAIVHMGFSFSLRLLLLLFCDRQLVSCSASKKGLKQADLIKVEKKLASGYAVCASVASEQQILAVGTKRGDVELYDLTDSASLVHAVSLYGWGKVVCFKLHGRTLICCIQPSPSTIRLSRATALNIIASYFLDDLLGVHQLNFHNLNIQDEN</sequence>
<dbReference type="PANTHER" id="PTHR22746:SF10">
    <property type="entry name" value="GUANINE NUCLEOTIDE EXCHANGE FACTOR SUBUNIT RIC1"/>
    <property type="match status" value="1"/>
</dbReference>
<dbReference type="InterPro" id="IPR040096">
    <property type="entry name" value="Ric1"/>
</dbReference>
<proteinExistence type="predicted"/>
<dbReference type="Proteomes" id="UP000295252">
    <property type="component" value="Chromosome IV"/>
</dbReference>
<reference evidence="2" key="1">
    <citation type="journal article" date="2014" name="Science">
        <title>The coffee genome provides insight into the convergent evolution of caffeine biosynthesis.</title>
        <authorList>
            <person name="Denoeud F."/>
            <person name="Carretero-Paulet L."/>
            <person name="Dereeper A."/>
            <person name="Droc G."/>
            <person name="Guyot R."/>
            <person name="Pietrella M."/>
            <person name="Zheng C."/>
            <person name="Alberti A."/>
            <person name="Anthony F."/>
            <person name="Aprea G."/>
            <person name="Aury J.M."/>
            <person name="Bento P."/>
            <person name="Bernard M."/>
            <person name="Bocs S."/>
            <person name="Campa C."/>
            <person name="Cenci A."/>
            <person name="Combes M.C."/>
            <person name="Crouzillat D."/>
            <person name="Da Silva C."/>
            <person name="Daddiego L."/>
            <person name="De Bellis F."/>
            <person name="Dussert S."/>
            <person name="Garsmeur O."/>
            <person name="Gayraud T."/>
            <person name="Guignon V."/>
            <person name="Jahn K."/>
            <person name="Jamilloux V."/>
            <person name="Joet T."/>
            <person name="Labadie K."/>
            <person name="Lan T."/>
            <person name="Leclercq J."/>
            <person name="Lepelley M."/>
            <person name="Leroy T."/>
            <person name="Li L.T."/>
            <person name="Librado P."/>
            <person name="Lopez L."/>
            <person name="Munoz A."/>
            <person name="Noel B."/>
            <person name="Pallavicini A."/>
            <person name="Perrotta G."/>
            <person name="Poncet V."/>
            <person name="Pot D."/>
            <person name="Priyono X."/>
            <person name="Rigoreau M."/>
            <person name="Rouard M."/>
            <person name="Rozas J."/>
            <person name="Tranchant-Dubreuil C."/>
            <person name="VanBuren R."/>
            <person name="Zhang Q."/>
            <person name="Andrade A.C."/>
            <person name="Argout X."/>
            <person name="Bertrand B."/>
            <person name="de Kochko A."/>
            <person name="Graziosi G."/>
            <person name="Henry R.J."/>
            <person name="Jayarama X."/>
            <person name="Ming R."/>
            <person name="Nagai C."/>
            <person name="Rounsley S."/>
            <person name="Sankoff D."/>
            <person name="Giuliano G."/>
            <person name="Albert V.A."/>
            <person name="Wincker P."/>
            <person name="Lashermes P."/>
        </authorList>
    </citation>
    <scope>NUCLEOTIDE SEQUENCE [LARGE SCALE GENOMIC DNA]</scope>
    <source>
        <strain evidence="2">cv. DH200-94</strain>
    </source>
</reference>